<protein>
    <recommendedName>
        <fullName evidence="4">DUF1294 domain-containing protein</fullName>
    </recommendedName>
</protein>
<feature type="transmembrane region" description="Helical" evidence="1">
    <location>
        <begin position="16"/>
        <end position="35"/>
    </location>
</feature>
<dbReference type="AlphaFoldDB" id="A0A6F8U765"/>
<accession>A0A6F8U765</accession>
<keyword evidence="1" id="KW-1133">Transmembrane helix</keyword>
<evidence type="ECO:0000256" key="1">
    <source>
        <dbReference type="SAM" id="Phobius"/>
    </source>
</evidence>
<dbReference type="RefSeq" id="WP_172421519.1">
    <property type="nucleotide sequence ID" value="NZ_AP022843.1"/>
</dbReference>
<organism evidence="2 3">
    <name type="scientific">Halomonas hydrothermalis</name>
    <dbReference type="NCBI Taxonomy" id="115561"/>
    <lineage>
        <taxon>Bacteria</taxon>
        <taxon>Pseudomonadati</taxon>
        <taxon>Pseudomonadota</taxon>
        <taxon>Gammaproteobacteria</taxon>
        <taxon>Oceanospirillales</taxon>
        <taxon>Halomonadaceae</taxon>
        <taxon>Halomonas</taxon>
    </lineage>
</organism>
<gene>
    <name evidence="2" type="ORF">HHSLTHF2_26600</name>
</gene>
<dbReference type="Proteomes" id="UP000502259">
    <property type="component" value="Chromosome"/>
</dbReference>
<sequence>MLNRKARSPRHGKGSVGRSLVIALTFFALLAAAVMIEKLPIWLLCAYLAVSVVMCFTYALDKSAAQKNAQRISENTLHVLSLLGGWPGAIIAQQWLRHKTQKRAFRRVFWVTVLINLTALVSWAWVSGHGYNL</sequence>
<keyword evidence="3" id="KW-1185">Reference proteome</keyword>
<dbReference type="EMBL" id="AP022843">
    <property type="protein sequence ID" value="BCB08770.1"/>
    <property type="molecule type" value="Genomic_DNA"/>
</dbReference>
<evidence type="ECO:0000313" key="2">
    <source>
        <dbReference type="EMBL" id="BCB08770.1"/>
    </source>
</evidence>
<proteinExistence type="predicted"/>
<dbReference type="Pfam" id="PF06961">
    <property type="entry name" value="DUF1294"/>
    <property type="match status" value="1"/>
</dbReference>
<dbReference type="InterPro" id="IPR010718">
    <property type="entry name" value="DUF1294"/>
</dbReference>
<evidence type="ECO:0000313" key="3">
    <source>
        <dbReference type="Proteomes" id="UP000502259"/>
    </source>
</evidence>
<feature type="transmembrane region" description="Helical" evidence="1">
    <location>
        <begin position="41"/>
        <end position="60"/>
    </location>
</feature>
<evidence type="ECO:0008006" key="4">
    <source>
        <dbReference type="Google" id="ProtNLM"/>
    </source>
</evidence>
<reference evidence="2 3" key="1">
    <citation type="submission" date="2020-03" db="EMBL/GenBank/DDBJ databases">
        <title>Complete Genome Sequence of Halomonas hydrothermalis Strain Slthf2, Halophilic Bacterium Isolated from Deep-Sea Hydrothermal-Vent Environments.</title>
        <authorList>
            <person name="Takeyama N."/>
            <person name="Huang M."/>
            <person name="Sato K."/>
            <person name="Galipon J."/>
            <person name="Arakawa K."/>
        </authorList>
    </citation>
    <scope>NUCLEOTIDE SEQUENCE [LARGE SCALE GENOMIC DNA]</scope>
    <source>
        <strain evidence="2 3">Slthf2</strain>
    </source>
</reference>
<feature type="transmembrane region" description="Helical" evidence="1">
    <location>
        <begin position="108"/>
        <end position="126"/>
    </location>
</feature>
<keyword evidence="1" id="KW-0812">Transmembrane</keyword>
<keyword evidence="1" id="KW-0472">Membrane</keyword>
<name>A0A6F8U765_9GAMM</name>